<feature type="signal peptide" evidence="3">
    <location>
        <begin position="1"/>
        <end position="18"/>
    </location>
</feature>
<dbReference type="OMA" id="HTGRVGK"/>
<dbReference type="GO" id="GO:0006508">
    <property type="term" value="P:proteolysis"/>
    <property type="evidence" value="ECO:0007669"/>
    <property type="project" value="UniProtKB-KW"/>
</dbReference>
<evidence type="ECO:0000256" key="3">
    <source>
        <dbReference type="SAM" id="SignalP"/>
    </source>
</evidence>
<protein>
    <submittedName>
        <fullName evidence="5">Chymotrypsin-like protease CTRL-1</fullName>
    </submittedName>
</protein>
<dbReference type="SMART" id="SM00020">
    <property type="entry name" value="Tryp_SPc"/>
    <property type="match status" value="1"/>
</dbReference>
<dbReference type="InterPro" id="IPR033116">
    <property type="entry name" value="TRYPSIN_SER"/>
</dbReference>
<evidence type="ECO:0000313" key="6">
    <source>
        <dbReference type="Proteomes" id="UP000235728"/>
    </source>
</evidence>
<dbReference type="Gene3D" id="2.40.10.10">
    <property type="entry name" value="Trypsin-like serine proteases"/>
    <property type="match status" value="2"/>
</dbReference>
<dbReference type="InterPro" id="IPR009003">
    <property type="entry name" value="Peptidase_S1_PA"/>
</dbReference>
<dbReference type="InterPro" id="IPR018114">
    <property type="entry name" value="TRYPSIN_HIS"/>
</dbReference>
<name>A0A2N6NVW2_BEABA</name>
<proteinExistence type="predicted"/>
<sequence length="357" mass="38516">MRANAAVALTAGLPVALASVSMNKRIISPDESTDNYKFTVSIQDSNHNHLCGGMLLDSTTVLTAAHCFSAATDEGYVVAGKMDLTKEGGAVVNISTIQQPVLGKPNWKPAAKSDKINDIGIIKLATAIETSNEIEYAPLPKSADDLTPDSKVVAVGWGNPAILRKGEKAKPTEKRVEAAIPLQTMDKYTKSIGWDLGDTSTLLCAGKAGKNVCEGDSGGPLIDVKSGTLHLHQGRQSYLDFINNNLGQRGYTGGARKWYKNDLKLKDLNGDLFNGCTNHYNSKVGECIQPIDAKFGAVDGDLGETADDAKWDAYDAETAPCYRLRDCLTQCPHCVKYATLDWKLDQFVKCADEKIKN</sequence>
<evidence type="ECO:0000256" key="2">
    <source>
        <dbReference type="RuleBase" id="RU363034"/>
    </source>
</evidence>
<dbReference type="Proteomes" id="UP000235728">
    <property type="component" value="Unassembled WGS sequence"/>
</dbReference>
<dbReference type="Pfam" id="PF00089">
    <property type="entry name" value="Trypsin"/>
    <property type="match status" value="1"/>
</dbReference>
<dbReference type="CDD" id="cd00190">
    <property type="entry name" value="Tryp_SPc"/>
    <property type="match status" value="1"/>
</dbReference>
<dbReference type="PRINTS" id="PR00722">
    <property type="entry name" value="CHYMOTRYPSIN"/>
</dbReference>
<keyword evidence="2 5" id="KW-0645">Protease</keyword>
<dbReference type="SUPFAM" id="SSF50494">
    <property type="entry name" value="Trypsin-like serine proteases"/>
    <property type="match status" value="1"/>
</dbReference>
<accession>A0A2N6NVW2</accession>
<feature type="domain" description="Peptidase S1" evidence="4">
    <location>
        <begin position="9"/>
        <end position="342"/>
    </location>
</feature>
<dbReference type="PANTHER" id="PTHR24257:SF17">
    <property type="match status" value="1"/>
</dbReference>
<dbReference type="InterPro" id="IPR050850">
    <property type="entry name" value="Peptidase_S1_Elastase_sf"/>
</dbReference>
<dbReference type="InterPro" id="IPR043504">
    <property type="entry name" value="Peptidase_S1_PA_chymotrypsin"/>
</dbReference>
<evidence type="ECO:0000313" key="5">
    <source>
        <dbReference type="EMBL" id="PMB71399.1"/>
    </source>
</evidence>
<dbReference type="PROSITE" id="PS00135">
    <property type="entry name" value="TRYPSIN_SER"/>
    <property type="match status" value="1"/>
</dbReference>
<dbReference type="PANTHER" id="PTHR24257">
    <property type="entry name" value="CHYMOTRYPSIN-LIKE ELASTASE FAMILY MEMBER"/>
    <property type="match status" value="1"/>
</dbReference>
<gene>
    <name evidence="5" type="primary">CTRL</name>
    <name evidence="5" type="ORF">BM221_001486</name>
</gene>
<dbReference type="InterPro" id="IPR001314">
    <property type="entry name" value="Peptidase_S1A"/>
</dbReference>
<reference evidence="5 6" key="1">
    <citation type="journal article" date="2016" name="Appl. Microbiol. Biotechnol.">
        <title>Characterization of T-DNA insertion mutants with decreased virulence in the entomopathogenic fungus Beauveria bassiana JEF-007.</title>
        <authorList>
            <person name="Kim S."/>
            <person name="Lee S.J."/>
            <person name="Nai Y.S."/>
            <person name="Yu J.S."/>
            <person name="Lee M.R."/>
            <person name="Yang Y.T."/>
            <person name="Kim J.S."/>
        </authorList>
    </citation>
    <scope>NUCLEOTIDE SEQUENCE [LARGE SCALE GENOMIC DNA]</scope>
    <source>
        <strain evidence="5 6">JEF-007</strain>
    </source>
</reference>
<dbReference type="PROSITE" id="PS00134">
    <property type="entry name" value="TRYPSIN_HIS"/>
    <property type="match status" value="1"/>
</dbReference>
<comment type="caution">
    <text evidence="5">The sequence shown here is derived from an EMBL/GenBank/DDBJ whole genome shotgun (WGS) entry which is preliminary data.</text>
</comment>
<keyword evidence="2" id="KW-0720">Serine protease</keyword>
<keyword evidence="2" id="KW-0378">Hydrolase</keyword>
<keyword evidence="3" id="KW-0732">Signal</keyword>
<dbReference type="InterPro" id="IPR001254">
    <property type="entry name" value="Trypsin_dom"/>
</dbReference>
<dbReference type="GO" id="GO:0004252">
    <property type="term" value="F:serine-type endopeptidase activity"/>
    <property type="evidence" value="ECO:0007669"/>
    <property type="project" value="InterPro"/>
</dbReference>
<dbReference type="PROSITE" id="PS50240">
    <property type="entry name" value="TRYPSIN_DOM"/>
    <property type="match status" value="1"/>
</dbReference>
<keyword evidence="1" id="KW-1015">Disulfide bond</keyword>
<organism evidence="5 6">
    <name type="scientific">Beauveria bassiana</name>
    <name type="common">White muscardine disease fungus</name>
    <name type="synonym">Tritirachium shiotae</name>
    <dbReference type="NCBI Taxonomy" id="176275"/>
    <lineage>
        <taxon>Eukaryota</taxon>
        <taxon>Fungi</taxon>
        <taxon>Dikarya</taxon>
        <taxon>Ascomycota</taxon>
        <taxon>Pezizomycotina</taxon>
        <taxon>Sordariomycetes</taxon>
        <taxon>Hypocreomycetidae</taxon>
        <taxon>Hypocreales</taxon>
        <taxon>Cordycipitaceae</taxon>
        <taxon>Beauveria</taxon>
    </lineage>
</organism>
<feature type="chain" id="PRO_5014859882" evidence="3">
    <location>
        <begin position="19"/>
        <end position="357"/>
    </location>
</feature>
<evidence type="ECO:0000259" key="4">
    <source>
        <dbReference type="PROSITE" id="PS50240"/>
    </source>
</evidence>
<evidence type="ECO:0000256" key="1">
    <source>
        <dbReference type="ARBA" id="ARBA00023157"/>
    </source>
</evidence>
<dbReference type="AlphaFoldDB" id="A0A2N6NVW2"/>
<dbReference type="EMBL" id="MRVG01000002">
    <property type="protein sequence ID" value="PMB71399.1"/>
    <property type="molecule type" value="Genomic_DNA"/>
</dbReference>